<feature type="region of interest" description="Disordered" evidence="1">
    <location>
        <begin position="7"/>
        <end position="39"/>
    </location>
</feature>
<protein>
    <recommendedName>
        <fullName evidence="2">Transposase Tnp1/En/Spm-like domain-containing protein</fullName>
    </recommendedName>
</protein>
<feature type="region of interest" description="Disordered" evidence="1">
    <location>
        <begin position="187"/>
        <end position="259"/>
    </location>
</feature>
<comment type="caution">
    <text evidence="3">The sequence shown here is derived from an EMBL/GenBank/DDBJ whole genome shotgun (WGS) entry which is preliminary data.</text>
</comment>
<gene>
    <name evidence="3" type="primary">ga30162</name>
    <name evidence="3" type="ORF">PR202_ga30162</name>
</gene>
<reference evidence="3" key="2">
    <citation type="submission" date="2021-12" db="EMBL/GenBank/DDBJ databases">
        <title>Resequencing data analysis of finger millet.</title>
        <authorList>
            <person name="Hatakeyama M."/>
            <person name="Aluri S."/>
            <person name="Balachadran M.T."/>
            <person name="Sivarajan S.R."/>
            <person name="Poveda L."/>
            <person name="Shimizu-Inatsugi R."/>
            <person name="Schlapbach R."/>
            <person name="Sreeman S.M."/>
            <person name="Shimizu K.K."/>
        </authorList>
    </citation>
    <scope>NUCLEOTIDE SEQUENCE</scope>
</reference>
<dbReference type="Pfam" id="PF03017">
    <property type="entry name" value="Transposase_23"/>
    <property type="match status" value="1"/>
</dbReference>
<proteinExistence type="predicted"/>
<accession>A0AAV5DLK4</accession>
<reference evidence="3" key="1">
    <citation type="journal article" date="2018" name="DNA Res.">
        <title>Multiple hybrid de novo genome assembly of finger millet, an orphan allotetraploid crop.</title>
        <authorList>
            <person name="Hatakeyama M."/>
            <person name="Aluri S."/>
            <person name="Balachadran M.T."/>
            <person name="Sivarajan S.R."/>
            <person name="Patrignani A."/>
            <person name="Gruter S."/>
            <person name="Poveda L."/>
            <person name="Shimizu-Inatsugi R."/>
            <person name="Baeten J."/>
            <person name="Francoijs K.J."/>
            <person name="Nataraja K.N."/>
            <person name="Reddy Y.A.N."/>
            <person name="Phadnis S."/>
            <person name="Ravikumar R.L."/>
            <person name="Schlapbach R."/>
            <person name="Sreeman S.M."/>
            <person name="Shimizu K.K."/>
        </authorList>
    </citation>
    <scope>NUCLEOTIDE SEQUENCE</scope>
</reference>
<evidence type="ECO:0000256" key="1">
    <source>
        <dbReference type="SAM" id="MobiDB-lite"/>
    </source>
</evidence>
<dbReference type="AlphaFoldDB" id="A0AAV5DLK4"/>
<sequence>MQVYNVINKSKHHPSSPPHPPVPPGAAVAAPRESGHCHHSEHPAVIAAPLCVFGRRAMLHPGFSAPSSRRIYNWFMRTVGRKWKQFKAKIKKMYFKSDMNIEELPQCPDSRINDDEWKFLKEPRGYVRVMGLGPTPQDIGTPGLKCYKSTRLQMEILACKKVAKEKAALEQRVDDLQARVARIEEMAQHERASAEPVSQHGSNLHQHEIDDAARLDQGDEDYGSTDEDDDDDEDEDLDCRSPRQYVTQSRPRSEHDTLPEAKVTIVSTRPNTIVGGQILGREFCEVIVTCVLKRDAILPRPHDDMDTMADAKMMSIVWPYKKLKVTSKASSESIAHS</sequence>
<feature type="compositionally biased region" description="Basic and acidic residues" evidence="1">
    <location>
        <begin position="205"/>
        <end position="217"/>
    </location>
</feature>
<feature type="compositionally biased region" description="Pro residues" evidence="1">
    <location>
        <begin position="15"/>
        <end position="24"/>
    </location>
</feature>
<dbReference type="InterPro" id="IPR004264">
    <property type="entry name" value="Transposase_23"/>
</dbReference>
<organism evidence="3 4">
    <name type="scientific">Eleusine coracana subsp. coracana</name>
    <dbReference type="NCBI Taxonomy" id="191504"/>
    <lineage>
        <taxon>Eukaryota</taxon>
        <taxon>Viridiplantae</taxon>
        <taxon>Streptophyta</taxon>
        <taxon>Embryophyta</taxon>
        <taxon>Tracheophyta</taxon>
        <taxon>Spermatophyta</taxon>
        <taxon>Magnoliopsida</taxon>
        <taxon>Liliopsida</taxon>
        <taxon>Poales</taxon>
        <taxon>Poaceae</taxon>
        <taxon>PACMAD clade</taxon>
        <taxon>Chloridoideae</taxon>
        <taxon>Cynodonteae</taxon>
        <taxon>Eleusininae</taxon>
        <taxon>Eleusine</taxon>
    </lineage>
</organism>
<keyword evidence="4" id="KW-1185">Reference proteome</keyword>
<name>A0AAV5DLK4_ELECO</name>
<evidence type="ECO:0000313" key="4">
    <source>
        <dbReference type="Proteomes" id="UP001054889"/>
    </source>
</evidence>
<feature type="domain" description="Transposase Tnp1/En/Spm-like" evidence="2">
    <location>
        <begin position="258"/>
        <end position="311"/>
    </location>
</feature>
<evidence type="ECO:0000313" key="3">
    <source>
        <dbReference type="EMBL" id="GJN11924.1"/>
    </source>
</evidence>
<dbReference type="Proteomes" id="UP001054889">
    <property type="component" value="Unassembled WGS sequence"/>
</dbReference>
<evidence type="ECO:0000259" key="2">
    <source>
        <dbReference type="Pfam" id="PF03017"/>
    </source>
</evidence>
<feature type="compositionally biased region" description="Acidic residues" evidence="1">
    <location>
        <begin position="218"/>
        <end position="237"/>
    </location>
</feature>
<dbReference type="EMBL" id="BQKI01000020">
    <property type="protein sequence ID" value="GJN11924.1"/>
    <property type="molecule type" value="Genomic_DNA"/>
</dbReference>